<proteinExistence type="predicted"/>
<keyword evidence="1" id="KW-1133">Transmembrane helix</keyword>
<gene>
    <name evidence="3" type="ORF">Tsubulata_021340</name>
</gene>
<dbReference type="AlphaFoldDB" id="A0A9Q0G065"/>
<name>A0A9Q0G065_9ROSI</name>
<accession>A0A9Q0G065</accession>
<sequence>MGIRVSRGLKICALVTALFVVIIAVVLIILYFTVFKPRQPTITPQPVILENFRWSFFPIEVLNITLGIAVTIDNHNYGSFKYDNSTAYLSYDGNVIGEAPVAADKIPARGKHNVSTTLTIYGDKLLKDDKFKRELFLGSILNFTSASTLHGKVTVLKLFKAKATSFTTCNVSIFVQDLGAESVCKSKVRL</sequence>
<evidence type="ECO:0000313" key="4">
    <source>
        <dbReference type="Proteomes" id="UP001141552"/>
    </source>
</evidence>
<dbReference type="Pfam" id="PF03168">
    <property type="entry name" value="LEA_2"/>
    <property type="match status" value="1"/>
</dbReference>
<protein>
    <recommendedName>
        <fullName evidence="2">Late embryogenesis abundant protein LEA-2 subgroup domain-containing protein</fullName>
    </recommendedName>
</protein>
<evidence type="ECO:0000313" key="3">
    <source>
        <dbReference type="EMBL" id="KAJ4840773.1"/>
    </source>
</evidence>
<dbReference type="PANTHER" id="PTHR31852">
    <property type="entry name" value="LATE EMBRYOGENESIS ABUNDANT (LEA) HYDROXYPROLINE-RICH GLYCOPROTEIN FAMILY"/>
    <property type="match status" value="1"/>
</dbReference>
<dbReference type="InterPro" id="IPR004864">
    <property type="entry name" value="LEA_2"/>
</dbReference>
<keyword evidence="4" id="KW-1185">Reference proteome</keyword>
<evidence type="ECO:0000259" key="2">
    <source>
        <dbReference type="Pfam" id="PF03168"/>
    </source>
</evidence>
<dbReference type="Proteomes" id="UP001141552">
    <property type="component" value="Unassembled WGS sequence"/>
</dbReference>
<reference evidence="3" key="1">
    <citation type="submission" date="2022-02" db="EMBL/GenBank/DDBJ databases">
        <authorList>
            <person name="Henning P.M."/>
            <person name="McCubbin A.G."/>
            <person name="Shore J.S."/>
        </authorList>
    </citation>
    <scope>NUCLEOTIDE SEQUENCE</scope>
    <source>
        <strain evidence="3">F60SS</strain>
        <tissue evidence="3">Leaves</tissue>
    </source>
</reference>
<dbReference type="EMBL" id="JAKUCV010002962">
    <property type="protein sequence ID" value="KAJ4840773.1"/>
    <property type="molecule type" value="Genomic_DNA"/>
</dbReference>
<keyword evidence="1" id="KW-0472">Membrane</keyword>
<dbReference type="OrthoDB" id="674678at2759"/>
<reference evidence="3" key="2">
    <citation type="journal article" date="2023" name="Plants (Basel)">
        <title>Annotation of the Turnera subulata (Passifloraceae) Draft Genome Reveals the S-Locus Evolved after the Divergence of Turneroideae from Passifloroideae in a Stepwise Manner.</title>
        <authorList>
            <person name="Henning P.M."/>
            <person name="Roalson E.H."/>
            <person name="Mir W."/>
            <person name="McCubbin A.G."/>
            <person name="Shore J.S."/>
        </authorList>
    </citation>
    <scope>NUCLEOTIDE SEQUENCE</scope>
    <source>
        <strain evidence="3">F60SS</strain>
    </source>
</reference>
<keyword evidence="1" id="KW-0812">Transmembrane</keyword>
<comment type="caution">
    <text evidence="3">The sequence shown here is derived from an EMBL/GenBank/DDBJ whole genome shotgun (WGS) entry which is preliminary data.</text>
</comment>
<evidence type="ECO:0000256" key="1">
    <source>
        <dbReference type="SAM" id="Phobius"/>
    </source>
</evidence>
<dbReference type="InterPro" id="IPR055301">
    <property type="entry name" value="Lea14-like_2"/>
</dbReference>
<feature type="transmembrane region" description="Helical" evidence="1">
    <location>
        <begin position="12"/>
        <end position="34"/>
    </location>
</feature>
<feature type="domain" description="Late embryogenesis abundant protein LEA-2 subgroup" evidence="2">
    <location>
        <begin position="70"/>
        <end position="160"/>
    </location>
</feature>
<organism evidence="3 4">
    <name type="scientific">Turnera subulata</name>
    <dbReference type="NCBI Taxonomy" id="218843"/>
    <lineage>
        <taxon>Eukaryota</taxon>
        <taxon>Viridiplantae</taxon>
        <taxon>Streptophyta</taxon>
        <taxon>Embryophyta</taxon>
        <taxon>Tracheophyta</taxon>
        <taxon>Spermatophyta</taxon>
        <taxon>Magnoliopsida</taxon>
        <taxon>eudicotyledons</taxon>
        <taxon>Gunneridae</taxon>
        <taxon>Pentapetalae</taxon>
        <taxon>rosids</taxon>
        <taxon>fabids</taxon>
        <taxon>Malpighiales</taxon>
        <taxon>Passifloraceae</taxon>
        <taxon>Turnera</taxon>
    </lineage>
</organism>